<dbReference type="AlphaFoldDB" id="A5G1S4"/>
<dbReference type="InterPro" id="IPR004695">
    <property type="entry name" value="SLAC1/Mae1/Ssu1/TehA"/>
</dbReference>
<dbReference type="EMBL" id="CP000697">
    <property type="protein sequence ID" value="ABQ31806.1"/>
    <property type="molecule type" value="Genomic_DNA"/>
</dbReference>
<feature type="transmembrane region" description="Helical" evidence="8">
    <location>
        <begin position="313"/>
        <end position="337"/>
    </location>
</feature>
<sequence length="429" mass="45767">MFTSYDQFNQSNLYRRSSAKAPLKTQRRRAGSAPSPGIHLEASMLTQGFARFIHARRTDLLAIVRQFTPNWFAATMGTGILALDLNQLPGLHRPAMALWLLNIALFALFTLLYAARWLLYPREAARIFGHSVMSMFLGTIPMGLATIINGFIAFGLAPLGPEAVGIATALWWADVALSLVIGIGVPFLMVIRQDHAIERMTAVWLLPVVAAEVAAASGAQIVPHLGNPHLALLVDILSYALWAYSVPVALGIVAVLLLRLVLHRLPHRDMAPSSWLTLGPIGTGALGLLLLGADAQGALAPLGLPGLADAARGIGLIGGVILWGYGVWWLAFAVLATLRYLRGGIPFNLGWWGFTFPLGVYAATTFALAGQTHLALFHIAAVAMTASLAALWVIVAAMTLRGAASRALFAAPCLLRGAIPEDALTADMV</sequence>
<dbReference type="CDD" id="cd09318">
    <property type="entry name" value="TDT_SSU1"/>
    <property type="match status" value="1"/>
</dbReference>
<dbReference type="KEGG" id="acr:Acry_2615"/>
<dbReference type="InterPro" id="IPR051629">
    <property type="entry name" value="Sulfite_efflux_TDT"/>
</dbReference>
<dbReference type="GO" id="GO:0000319">
    <property type="term" value="F:sulfite transmembrane transporter activity"/>
    <property type="evidence" value="ECO:0007669"/>
    <property type="project" value="TreeGrafter"/>
</dbReference>
<dbReference type="InterPro" id="IPR038665">
    <property type="entry name" value="Voltage-dep_anion_channel_sf"/>
</dbReference>
<feature type="transmembrane region" description="Helical" evidence="8">
    <location>
        <begin position="242"/>
        <end position="262"/>
    </location>
</feature>
<evidence type="ECO:0000256" key="1">
    <source>
        <dbReference type="ARBA" id="ARBA00004651"/>
    </source>
</evidence>
<evidence type="ECO:0000256" key="5">
    <source>
        <dbReference type="ARBA" id="ARBA00022692"/>
    </source>
</evidence>
<feature type="transmembrane region" description="Helical" evidence="8">
    <location>
        <begin position="375"/>
        <end position="400"/>
    </location>
</feature>
<comment type="similarity">
    <text evidence="2">Belongs to the tellurite-resistance/dicarboxylate transporter (TDT) family.</text>
</comment>
<evidence type="ECO:0000313" key="9">
    <source>
        <dbReference type="EMBL" id="ABQ31806.1"/>
    </source>
</evidence>
<feature type="transmembrane region" description="Helical" evidence="8">
    <location>
        <begin position="274"/>
        <end position="293"/>
    </location>
</feature>
<gene>
    <name evidence="9" type="ordered locus">Acry_2615</name>
</gene>
<keyword evidence="3" id="KW-0813">Transport</keyword>
<organism evidence="9 10">
    <name type="scientific">Acidiphilium cryptum (strain JF-5)</name>
    <dbReference type="NCBI Taxonomy" id="349163"/>
    <lineage>
        <taxon>Bacteria</taxon>
        <taxon>Pseudomonadati</taxon>
        <taxon>Pseudomonadota</taxon>
        <taxon>Alphaproteobacteria</taxon>
        <taxon>Acetobacterales</taxon>
        <taxon>Acidocellaceae</taxon>
        <taxon>Acidiphilium</taxon>
    </lineage>
</organism>
<evidence type="ECO:0000256" key="3">
    <source>
        <dbReference type="ARBA" id="ARBA00022448"/>
    </source>
</evidence>
<feature type="transmembrane region" description="Helical" evidence="8">
    <location>
        <begin position="349"/>
        <end position="369"/>
    </location>
</feature>
<feature type="transmembrane region" description="Helical" evidence="8">
    <location>
        <begin position="169"/>
        <end position="191"/>
    </location>
</feature>
<dbReference type="HOGENOM" id="CLU_030057_6_4_5"/>
<feature type="transmembrane region" description="Helical" evidence="8">
    <location>
        <begin position="60"/>
        <end position="83"/>
    </location>
</feature>
<proteinExistence type="inferred from homology"/>
<reference evidence="9 10" key="1">
    <citation type="submission" date="2007-05" db="EMBL/GenBank/DDBJ databases">
        <title>Complete sequence of chromosome of Acidiphilium cryptum JF-5.</title>
        <authorList>
            <consortium name="US DOE Joint Genome Institute"/>
            <person name="Copeland A."/>
            <person name="Lucas S."/>
            <person name="Lapidus A."/>
            <person name="Barry K."/>
            <person name="Detter J.C."/>
            <person name="Glavina del Rio T."/>
            <person name="Hammon N."/>
            <person name="Israni S."/>
            <person name="Dalin E."/>
            <person name="Tice H."/>
            <person name="Pitluck S."/>
            <person name="Sims D."/>
            <person name="Brettin T."/>
            <person name="Bruce D."/>
            <person name="Han C."/>
            <person name="Schmutz J."/>
            <person name="Larimer F."/>
            <person name="Land M."/>
            <person name="Hauser L."/>
            <person name="Kyrpides N."/>
            <person name="Kim E."/>
            <person name="Magnuson T."/>
            <person name="Richardson P."/>
        </authorList>
    </citation>
    <scope>NUCLEOTIDE SEQUENCE [LARGE SCALE GENOMIC DNA]</scope>
    <source>
        <strain evidence="9 10">JF-5</strain>
    </source>
</reference>
<feature type="transmembrane region" description="Helical" evidence="8">
    <location>
        <begin position="95"/>
        <end position="115"/>
    </location>
</feature>
<dbReference type="GO" id="GO:0005886">
    <property type="term" value="C:plasma membrane"/>
    <property type="evidence" value="ECO:0007669"/>
    <property type="project" value="UniProtKB-SubCell"/>
</dbReference>
<evidence type="ECO:0000256" key="7">
    <source>
        <dbReference type="ARBA" id="ARBA00023136"/>
    </source>
</evidence>
<keyword evidence="10" id="KW-1185">Reference proteome</keyword>
<feature type="transmembrane region" description="Helical" evidence="8">
    <location>
        <begin position="136"/>
        <end position="157"/>
    </location>
</feature>
<dbReference type="PANTHER" id="PTHR31686:SF1">
    <property type="entry name" value="SULFITE EFFLUX PUMP SSU1"/>
    <property type="match status" value="1"/>
</dbReference>
<evidence type="ECO:0000313" key="10">
    <source>
        <dbReference type="Proteomes" id="UP000000245"/>
    </source>
</evidence>
<evidence type="ECO:0000256" key="2">
    <source>
        <dbReference type="ARBA" id="ARBA00008566"/>
    </source>
</evidence>
<keyword evidence="7 8" id="KW-0472">Membrane</keyword>
<feature type="transmembrane region" description="Helical" evidence="8">
    <location>
        <begin position="203"/>
        <end position="222"/>
    </location>
</feature>
<comment type="subcellular location">
    <subcellularLocation>
        <location evidence="1">Cell membrane</location>
        <topology evidence="1">Multi-pass membrane protein</topology>
    </subcellularLocation>
</comment>
<protein>
    <submittedName>
        <fullName evidence="9">C4-dicarboxylate transporter/malic acid transport protein</fullName>
    </submittedName>
</protein>
<keyword evidence="4" id="KW-1003">Cell membrane</keyword>
<evidence type="ECO:0000256" key="6">
    <source>
        <dbReference type="ARBA" id="ARBA00022989"/>
    </source>
</evidence>
<dbReference type="STRING" id="349163.Acry_2615"/>
<dbReference type="Pfam" id="PF03595">
    <property type="entry name" value="SLAC1"/>
    <property type="match status" value="1"/>
</dbReference>
<dbReference type="eggNOG" id="COG1275">
    <property type="taxonomic scope" value="Bacteria"/>
</dbReference>
<name>A5G1S4_ACICJ</name>
<dbReference type="Gene3D" id="1.50.10.150">
    <property type="entry name" value="Voltage-dependent anion channel"/>
    <property type="match status" value="1"/>
</dbReference>
<dbReference type="Proteomes" id="UP000000245">
    <property type="component" value="Chromosome"/>
</dbReference>
<dbReference type="PANTHER" id="PTHR31686">
    <property type="match status" value="1"/>
</dbReference>
<keyword evidence="6 8" id="KW-1133">Transmembrane helix</keyword>
<keyword evidence="5 8" id="KW-0812">Transmembrane</keyword>
<accession>A5G1S4</accession>
<evidence type="ECO:0000256" key="4">
    <source>
        <dbReference type="ARBA" id="ARBA00022475"/>
    </source>
</evidence>
<evidence type="ECO:0000256" key="8">
    <source>
        <dbReference type="SAM" id="Phobius"/>
    </source>
</evidence>